<keyword evidence="3" id="KW-0519">Myristate</keyword>
<dbReference type="PRINTS" id="PR00450">
    <property type="entry name" value="RECOVERIN"/>
</dbReference>
<keyword evidence="10" id="KW-0175">Coiled coil</keyword>
<evidence type="ECO:0000256" key="1">
    <source>
        <dbReference type="ARBA" id="ARBA00014954"/>
    </source>
</evidence>
<feature type="domain" description="EF-hand" evidence="12">
    <location>
        <begin position="53"/>
        <end position="88"/>
    </location>
</feature>
<evidence type="ECO:0000313" key="13">
    <source>
        <dbReference type="EMBL" id="KAK2113717.1"/>
    </source>
</evidence>
<feature type="region of interest" description="Disordered" evidence="11">
    <location>
        <begin position="544"/>
        <end position="587"/>
    </location>
</feature>
<feature type="compositionally biased region" description="Basic and acidic residues" evidence="11">
    <location>
        <begin position="224"/>
        <end position="235"/>
    </location>
</feature>
<dbReference type="EMBL" id="JASSZA010000004">
    <property type="protein sequence ID" value="KAK2113717.1"/>
    <property type="molecule type" value="Genomic_DNA"/>
</dbReference>
<dbReference type="CDD" id="cd00051">
    <property type="entry name" value="EFh"/>
    <property type="match status" value="1"/>
</dbReference>
<dbReference type="InterPro" id="IPR018247">
    <property type="entry name" value="EF_Hand_1_Ca_BS"/>
</dbReference>
<dbReference type="Gene3D" id="1.10.238.10">
    <property type="entry name" value="EF-hand"/>
    <property type="match status" value="2"/>
</dbReference>
<dbReference type="InterPro" id="IPR058847">
    <property type="entry name" value="Plectin_PPL"/>
</dbReference>
<sequence length="587" mass="67856">MGQEFSWEEAESAGEIDVAELQEWYKKFVMECPSGTLFMHEFKRFFRVTEDEEASQYVEGMFRAFDKNGDNTIDFLEYVAALNLVLRGTLEHKLKWTFKIYDKDGNGCIDRMELLNIVEHCRALREVLGLDLTPQSPQTRLRGLLCVEQGLSSEALEVTKEVIKYKTDPEMEKELQPLGEEIVVKSRLMERCDLDINQLKQEIQALKDTKPQVQTKEVVQEILQFRDDPQTKEELPSNQGQSSQRRRGKVNLERERASQGALADEGKSGAAGRQRRAPLRGAAADDKLRAELLWLQSRRTELELQARPEAQREVQRMQQRLAVLEQEEAEASEVTREQKAVLQQAPQQACEHALLQLQLEEEQPRRQLLEGELETLRRKPAALEKAEVKEKVVFFESIEVERGDTEQEIQRLKSSLEGESRSKRKPDAEVSRLEARLSELEFRNSKSSQELDFLNEENHKLQLERQNLQLEAGRLQSEMEIPISAAETRDPRNMNEADSGTNHDSRLRSLERELDNLKRLSKDKDLEIDELQKRLAFVAVKREQRENHLRRHRGHPPRHGPRAVPGGRPPRRAHPLEHACETQKPGV</sequence>
<evidence type="ECO:0000256" key="3">
    <source>
        <dbReference type="ARBA" id="ARBA00022707"/>
    </source>
</evidence>
<keyword evidence="14" id="KW-1185">Reference proteome</keyword>
<feature type="region of interest" description="Disordered" evidence="11">
    <location>
        <begin position="406"/>
        <end position="430"/>
    </location>
</feature>
<organism evidence="13 14">
    <name type="scientific">Saguinus oedipus</name>
    <name type="common">Cotton-top tamarin</name>
    <name type="synonym">Oedipomidas oedipus</name>
    <dbReference type="NCBI Taxonomy" id="9490"/>
    <lineage>
        <taxon>Eukaryota</taxon>
        <taxon>Metazoa</taxon>
        <taxon>Chordata</taxon>
        <taxon>Craniata</taxon>
        <taxon>Vertebrata</taxon>
        <taxon>Euteleostomi</taxon>
        <taxon>Mammalia</taxon>
        <taxon>Eutheria</taxon>
        <taxon>Euarchontoglires</taxon>
        <taxon>Primates</taxon>
        <taxon>Haplorrhini</taxon>
        <taxon>Platyrrhini</taxon>
        <taxon>Cebidae</taxon>
        <taxon>Callitrichinae</taxon>
        <taxon>Saguinus</taxon>
    </lineage>
</organism>
<keyword evidence="6" id="KW-0106">Calcium</keyword>
<keyword evidence="7" id="KW-0449">Lipoprotein</keyword>
<evidence type="ECO:0000313" key="14">
    <source>
        <dbReference type="Proteomes" id="UP001266305"/>
    </source>
</evidence>
<evidence type="ECO:0000256" key="6">
    <source>
        <dbReference type="ARBA" id="ARBA00022837"/>
    </source>
</evidence>
<evidence type="ECO:0000256" key="4">
    <source>
        <dbReference type="ARBA" id="ARBA00022723"/>
    </source>
</evidence>
<evidence type="ECO:0000259" key="12">
    <source>
        <dbReference type="PROSITE" id="PS50222"/>
    </source>
</evidence>
<accession>A0ABQ9VWH5</accession>
<dbReference type="Pfam" id="PF13202">
    <property type="entry name" value="EF-hand_5"/>
    <property type="match status" value="2"/>
</dbReference>
<dbReference type="InterPro" id="IPR002048">
    <property type="entry name" value="EF_hand_dom"/>
</dbReference>
<feature type="region of interest" description="Disordered" evidence="11">
    <location>
        <begin position="485"/>
        <end position="508"/>
    </location>
</feature>
<evidence type="ECO:0000256" key="10">
    <source>
        <dbReference type="SAM" id="Coils"/>
    </source>
</evidence>
<dbReference type="PROSITE" id="PS00018">
    <property type="entry name" value="EF_HAND_1"/>
    <property type="match status" value="2"/>
</dbReference>
<dbReference type="Proteomes" id="UP001266305">
    <property type="component" value="Unassembled WGS sequence"/>
</dbReference>
<evidence type="ECO:0000256" key="7">
    <source>
        <dbReference type="ARBA" id="ARBA00023288"/>
    </source>
</evidence>
<name>A0ABQ9VWH5_SAGOE</name>
<feature type="compositionally biased region" description="Basic residues" evidence="11">
    <location>
        <begin position="548"/>
        <end position="561"/>
    </location>
</feature>
<protein>
    <recommendedName>
        <fullName evidence="1">Guanylyl cyclase-activating protein 2</fullName>
    </recommendedName>
    <alternativeName>
        <fullName evidence="9">Guanylate cyclase activator 1B</fullName>
    </alternativeName>
</protein>
<reference evidence="13 14" key="1">
    <citation type="submission" date="2023-05" db="EMBL/GenBank/DDBJ databases">
        <title>B98-5 Cell Line De Novo Hybrid Assembly: An Optical Mapping Approach.</title>
        <authorList>
            <person name="Kananen K."/>
            <person name="Auerbach J.A."/>
            <person name="Kautto E."/>
            <person name="Blachly J.S."/>
        </authorList>
    </citation>
    <scope>NUCLEOTIDE SEQUENCE [LARGE SCALE GENOMIC DNA]</scope>
    <source>
        <strain evidence="13">B95-8</strain>
        <tissue evidence="13">Cell line</tissue>
    </source>
</reference>
<keyword evidence="5" id="KW-0677">Repeat</keyword>
<dbReference type="Pfam" id="PF26346">
    <property type="entry name" value="Plectin_PPL"/>
    <property type="match status" value="2"/>
</dbReference>
<evidence type="ECO:0000256" key="2">
    <source>
        <dbReference type="ARBA" id="ARBA00022606"/>
    </source>
</evidence>
<dbReference type="InterPro" id="IPR011992">
    <property type="entry name" value="EF-hand-dom_pair"/>
</dbReference>
<gene>
    <name evidence="13" type="ORF">P7K49_007983</name>
</gene>
<evidence type="ECO:0000256" key="5">
    <source>
        <dbReference type="ARBA" id="ARBA00022737"/>
    </source>
</evidence>
<proteinExistence type="predicted"/>
<dbReference type="InterPro" id="IPR028846">
    <property type="entry name" value="Recoverin"/>
</dbReference>
<dbReference type="PANTHER" id="PTHR23055">
    <property type="entry name" value="CALCIUM BINDING PROTEINS"/>
    <property type="match status" value="1"/>
</dbReference>
<comment type="caution">
    <text evidence="13">The sequence shown here is derived from an EMBL/GenBank/DDBJ whole genome shotgun (WGS) entry which is preliminary data.</text>
</comment>
<dbReference type="PROSITE" id="PS50222">
    <property type="entry name" value="EF_HAND_2"/>
    <property type="match status" value="2"/>
</dbReference>
<dbReference type="SUPFAM" id="SSF47473">
    <property type="entry name" value="EF-hand"/>
    <property type="match status" value="1"/>
</dbReference>
<feature type="coiled-coil region" evidence="10">
    <location>
        <begin position="189"/>
        <end position="216"/>
    </location>
</feature>
<keyword evidence="2" id="KW-0716">Sensory transduction</keyword>
<feature type="compositionally biased region" description="Basic and acidic residues" evidence="11">
    <location>
        <begin position="487"/>
        <end position="508"/>
    </location>
</feature>
<feature type="region of interest" description="Disordered" evidence="11">
    <location>
        <begin position="224"/>
        <end position="282"/>
    </location>
</feature>
<evidence type="ECO:0000256" key="9">
    <source>
        <dbReference type="ARBA" id="ARBA00033142"/>
    </source>
</evidence>
<feature type="coiled-coil region" evidence="10">
    <location>
        <begin position="307"/>
        <end position="344"/>
    </location>
</feature>
<feature type="domain" description="EF-hand" evidence="12">
    <location>
        <begin position="89"/>
        <end position="124"/>
    </location>
</feature>
<keyword evidence="8" id="KW-0844">Vision</keyword>
<dbReference type="PANTHER" id="PTHR23055:SF11">
    <property type="entry name" value="GUANYLYL CYCLASE-ACTIVATING PROTEIN 2"/>
    <property type="match status" value="1"/>
</dbReference>
<evidence type="ECO:0000256" key="8">
    <source>
        <dbReference type="ARBA" id="ARBA00023305"/>
    </source>
</evidence>
<evidence type="ECO:0000256" key="11">
    <source>
        <dbReference type="SAM" id="MobiDB-lite"/>
    </source>
</evidence>
<dbReference type="SMART" id="SM00054">
    <property type="entry name" value="EFh"/>
    <property type="match status" value="2"/>
</dbReference>
<keyword evidence="4" id="KW-0479">Metal-binding</keyword>